<reference evidence="1 2" key="1">
    <citation type="submission" date="2017-08" db="EMBL/GenBank/DDBJ databases">
        <title>Complete genome of Colwellia sp. NB097-1, a psychrophile bacterium ioslated from Bering Sea.</title>
        <authorList>
            <person name="Chen X."/>
        </authorList>
    </citation>
    <scope>NUCLEOTIDE SEQUENCE [LARGE SCALE GENOMIC DNA]</scope>
    <source>
        <strain evidence="1 2">NB097-1</strain>
    </source>
</reference>
<sequence>MEHKKAFILMPFTESLNDVYDFLIKGALVEAGYKVKRADDIKSQSNILEDIVKGIIESDLIVADLTDSNANVYYELGIAHALQKKVVLITQEIEELPFDLKSYRVIGYSTHFSRMNEAKTELLQLAQEASNGTLPFGNPVKDYGNTPNVNHSLLPVVVNDSNDDESDLGFLDHIIQVEDNFEDLTEIVAIVGSKLVDELTPEITKATEVLTTSNLTTKQRRNVIKELAKHVDDYANLLKPKNEDYRELNKKVETSIEIVLTLNQTQDEESIEGIESFLNGFETLQDGAQGGRDGFVGLLTSMENMPNLEKSFNRASKELQRELQLFIDNIDQTISMASRARTLGKSLLAKVLDKASP</sequence>
<accession>A0A222GA42</accession>
<dbReference type="Proteomes" id="UP000202259">
    <property type="component" value="Chromosome"/>
</dbReference>
<dbReference type="Gene3D" id="3.40.50.450">
    <property type="match status" value="1"/>
</dbReference>
<organism evidence="1 2">
    <name type="scientific">Cognaticolwellia beringensis</name>
    <dbReference type="NCBI Taxonomy" id="1967665"/>
    <lineage>
        <taxon>Bacteria</taxon>
        <taxon>Pseudomonadati</taxon>
        <taxon>Pseudomonadota</taxon>
        <taxon>Gammaproteobacteria</taxon>
        <taxon>Alteromonadales</taxon>
        <taxon>Colwelliaceae</taxon>
        <taxon>Cognaticolwellia</taxon>
    </lineage>
</organism>
<dbReference type="KEGG" id="cber:B5D82_12915"/>
<dbReference type="AlphaFoldDB" id="A0A222GA42"/>
<gene>
    <name evidence="1" type="ORF">B5D82_12915</name>
</gene>
<name>A0A222GA42_9GAMM</name>
<dbReference type="RefSeq" id="WP_081152071.1">
    <property type="nucleotide sequence ID" value="NZ_CP020465.1"/>
</dbReference>
<dbReference type="OrthoDB" id="5180013at2"/>
<proteinExistence type="predicted"/>
<evidence type="ECO:0008006" key="3">
    <source>
        <dbReference type="Google" id="ProtNLM"/>
    </source>
</evidence>
<dbReference type="SUPFAM" id="SSF52309">
    <property type="entry name" value="N-(deoxy)ribosyltransferase-like"/>
    <property type="match status" value="1"/>
</dbReference>
<evidence type="ECO:0000313" key="2">
    <source>
        <dbReference type="Proteomes" id="UP000202259"/>
    </source>
</evidence>
<evidence type="ECO:0000313" key="1">
    <source>
        <dbReference type="EMBL" id="ASP48592.1"/>
    </source>
</evidence>
<dbReference type="EMBL" id="CP020465">
    <property type="protein sequence ID" value="ASP48592.1"/>
    <property type="molecule type" value="Genomic_DNA"/>
</dbReference>
<keyword evidence="2" id="KW-1185">Reference proteome</keyword>
<protein>
    <recommendedName>
        <fullName evidence="3">Nucleoside 2-deoxyribosyltransferase</fullName>
    </recommendedName>
</protein>